<organism evidence="1 2">
    <name type="scientific">Racocetra persica</name>
    <dbReference type="NCBI Taxonomy" id="160502"/>
    <lineage>
        <taxon>Eukaryota</taxon>
        <taxon>Fungi</taxon>
        <taxon>Fungi incertae sedis</taxon>
        <taxon>Mucoromycota</taxon>
        <taxon>Glomeromycotina</taxon>
        <taxon>Glomeromycetes</taxon>
        <taxon>Diversisporales</taxon>
        <taxon>Gigasporaceae</taxon>
        <taxon>Racocetra</taxon>
    </lineage>
</organism>
<evidence type="ECO:0000313" key="2">
    <source>
        <dbReference type="Proteomes" id="UP000789920"/>
    </source>
</evidence>
<feature type="non-terminal residue" evidence="1">
    <location>
        <position position="1"/>
    </location>
</feature>
<reference evidence="1" key="1">
    <citation type="submission" date="2021-06" db="EMBL/GenBank/DDBJ databases">
        <authorList>
            <person name="Kallberg Y."/>
            <person name="Tangrot J."/>
            <person name="Rosling A."/>
        </authorList>
    </citation>
    <scope>NUCLEOTIDE SEQUENCE</scope>
    <source>
        <strain evidence="1">MA461A</strain>
    </source>
</reference>
<protein>
    <submittedName>
        <fullName evidence="1">34893_t:CDS:1</fullName>
    </submittedName>
</protein>
<name>A0ACA9RUM2_9GLOM</name>
<proteinExistence type="predicted"/>
<evidence type="ECO:0000313" key="1">
    <source>
        <dbReference type="EMBL" id="CAG8808363.1"/>
    </source>
</evidence>
<dbReference type="EMBL" id="CAJVQC010068756">
    <property type="protein sequence ID" value="CAG8808363.1"/>
    <property type="molecule type" value="Genomic_DNA"/>
</dbReference>
<comment type="caution">
    <text evidence="1">The sequence shown here is derived from an EMBL/GenBank/DDBJ whole genome shotgun (WGS) entry which is preliminary data.</text>
</comment>
<gene>
    <name evidence="1" type="ORF">RPERSI_LOCUS22605</name>
</gene>
<sequence length="46" mass="5219">AKKAYKNSDIEYLKIQDITNIKVKLIGSMNSHLVDNSNIKVDIIET</sequence>
<feature type="non-terminal residue" evidence="1">
    <location>
        <position position="46"/>
    </location>
</feature>
<keyword evidence="2" id="KW-1185">Reference proteome</keyword>
<dbReference type="Proteomes" id="UP000789920">
    <property type="component" value="Unassembled WGS sequence"/>
</dbReference>
<accession>A0ACA9RUM2</accession>